<dbReference type="Proteomes" id="UP000297703">
    <property type="component" value="Unassembled WGS sequence"/>
</dbReference>
<dbReference type="GO" id="GO:0034551">
    <property type="term" value="P:mitochondrial respiratory chain complex III assembly"/>
    <property type="evidence" value="ECO:0007669"/>
    <property type="project" value="InterPro"/>
</dbReference>
<comment type="similarity">
    <text evidence="3">Belongs to the UQCC3 family.</text>
</comment>
<dbReference type="PANTHER" id="PTHR36465:SF1">
    <property type="entry name" value="UBIQUINOL-CYTOCHROME-C REDUCTASE COMPLEX ASSEMBLY FACTOR 3"/>
    <property type="match status" value="1"/>
</dbReference>
<evidence type="ECO:0000256" key="3">
    <source>
        <dbReference type="ARBA" id="ARBA00006970"/>
    </source>
</evidence>
<gene>
    <name evidence="11" type="ORF">DR999_PMT20572</name>
</gene>
<keyword evidence="10" id="KW-0066">ATP synthesis</keyword>
<comment type="function">
    <text evidence="1">Required for the assembly of the ubiquinol-cytochrome c reductase complex (mitochondrial respiratory chain complex III or cytochrome b-c1 complex), mediating cytochrome b recruitment and probably stabilization within the complex. Thereby, plays an important role in ATP production by mitochondria. Cardiolipin-binding protein, it may also control the cardiolipin composition of mitochondria membranes and their morphology.</text>
</comment>
<comment type="caution">
    <text evidence="11">The sequence shown here is derived from an EMBL/GenBank/DDBJ whole genome shotgun (WGS) entry which is preliminary data.</text>
</comment>
<keyword evidence="6" id="KW-0999">Mitochondrion inner membrane</keyword>
<evidence type="ECO:0000256" key="1">
    <source>
        <dbReference type="ARBA" id="ARBA00002879"/>
    </source>
</evidence>
<accession>A0A4D9DRU2</accession>
<dbReference type="GO" id="GO:0005743">
    <property type="term" value="C:mitochondrial inner membrane"/>
    <property type="evidence" value="ECO:0007669"/>
    <property type="project" value="UniProtKB-SubCell"/>
</dbReference>
<dbReference type="STRING" id="55544.A0A4D9DRU2"/>
<evidence type="ECO:0000256" key="8">
    <source>
        <dbReference type="ARBA" id="ARBA00023128"/>
    </source>
</evidence>
<name>A0A4D9DRU2_9SAUR</name>
<protein>
    <recommendedName>
        <fullName evidence="4">Ubiquinol-cytochrome-c reductase complex assembly factor 3</fullName>
    </recommendedName>
</protein>
<evidence type="ECO:0000256" key="7">
    <source>
        <dbReference type="ARBA" id="ARBA00022989"/>
    </source>
</evidence>
<evidence type="ECO:0000256" key="6">
    <source>
        <dbReference type="ARBA" id="ARBA00022792"/>
    </source>
</evidence>
<evidence type="ECO:0000256" key="10">
    <source>
        <dbReference type="ARBA" id="ARBA00023310"/>
    </source>
</evidence>
<comment type="subcellular location">
    <subcellularLocation>
        <location evidence="2">Mitochondrion inner membrane</location>
        <topology evidence="2">Single-pass membrane protein</topology>
    </subcellularLocation>
</comment>
<dbReference type="InterPro" id="IPR027896">
    <property type="entry name" value="UQCC3"/>
</dbReference>
<evidence type="ECO:0000256" key="2">
    <source>
        <dbReference type="ARBA" id="ARBA00004434"/>
    </source>
</evidence>
<dbReference type="GO" id="GO:0006754">
    <property type="term" value="P:ATP biosynthetic process"/>
    <property type="evidence" value="ECO:0007669"/>
    <property type="project" value="UniProtKB-KW"/>
</dbReference>
<dbReference type="PANTHER" id="PTHR36465">
    <property type="entry name" value="UBIQUINOL-CYTOCHROME-C REDUCTASE COMPLEX ASSEMBLY FACTOR 3"/>
    <property type="match status" value="1"/>
</dbReference>
<organism evidence="11 12">
    <name type="scientific">Platysternon megacephalum</name>
    <name type="common">big-headed turtle</name>
    <dbReference type="NCBI Taxonomy" id="55544"/>
    <lineage>
        <taxon>Eukaryota</taxon>
        <taxon>Metazoa</taxon>
        <taxon>Chordata</taxon>
        <taxon>Craniata</taxon>
        <taxon>Vertebrata</taxon>
        <taxon>Euteleostomi</taxon>
        <taxon>Archelosauria</taxon>
        <taxon>Testudinata</taxon>
        <taxon>Testudines</taxon>
        <taxon>Cryptodira</taxon>
        <taxon>Durocryptodira</taxon>
        <taxon>Testudinoidea</taxon>
        <taxon>Platysternidae</taxon>
        <taxon>Platysternon</taxon>
    </lineage>
</organism>
<sequence length="84" mass="9507">MELLRRLVLGSLMVAGTTGLGVGAWALATPREQRMREIAKELPETNPLRRAEKRRQNELVMAAIKEAAETNENVARRPPRDWSK</sequence>
<dbReference type="Pfam" id="PF15141">
    <property type="entry name" value="UQCC3"/>
    <property type="match status" value="1"/>
</dbReference>
<proteinExistence type="inferred from homology"/>
<keyword evidence="9" id="KW-0472">Membrane</keyword>
<evidence type="ECO:0000256" key="4">
    <source>
        <dbReference type="ARBA" id="ARBA00016475"/>
    </source>
</evidence>
<dbReference type="EMBL" id="QXTE01000478">
    <property type="protein sequence ID" value="TFJ97573.1"/>
    <property type="molecule type" value="Genomic_DNA"/>
</dbReference>
<dbReference type="AlphaFoldDB" id="A0A4D9DRU2"/>
<keyword evidence="8" id="KW-0496">Mitochondrion</keyword>
<reference evidence="11 12" key="1">
    <citation type="submission" date="2019-04" db="EMBL/GenBank/DDBJ databases">
        <title>Draft genome of the big-headed turtle Platysternon megacephalum.</title>
        <authorList>
            <person name="Gong S."/>
        </authorList>
    </citation>
    <scope>NUCLEOTIDE SEQUENCE [LARGE SCALE GENOMIC DNA]</scope>
    <source>
        <strain evidence="11">DO16091913</strain>
        <tissue evidence="11">Muscle</tissue>
    </source>
</reference>
<evidence type="ECO:0000256" key="9">
    <source>
        <dbReference type="ARBA" id="ARBA00023136"/>
    </source>
</evidence>
<evidence type="ECO:0000313" key="12">
    <source>
        <dbReference type="Proteomes" id="UP000297703"/>
    </source>
</evidence>
<dbReference type="OrthoDB" id="9884264at2759"/>
<evidence type="ECO:0000256" key="5">
    <source>
        <dbReference type="ARBA" id="ARBA00022692"/>
    </source>
</evidence>
<keyword evidence="7" id="KW-1133">Transmembrane helix</keyword>
<keyword evidence="5" id="KW-0812">Transmembrane</keyword>
<keyword evidence="12" id="KW-1185">Reference proteome</keyword>
<reference evidence="11 12" key="2">
    <citation type="submission" date="2019-04" db="EMBL/GenBank/DDBJ databases">
        <title>The genome sequence of big-headed turtle.</title>
        <authorList>
            <person name="Gong S."/>
        </authorList>
    </citation>
    <scope>NUCLEOTIDE SEQUENCE [LARGE SCALE GENOMIC DNA]</scope>
    <source>
        <strain evidence="11">DO16091913</strain>
        <tissue evidence="11">Muscle</tissue>
    </source>
</reference>
<evidence type="ECO:0000313" key="11">
    <source>
        <dbReference type="EMBL" id="TFJ97573.1"/>
    </source>
</evidence>